<name>A0ACB9LFY9_BAUVA</name>
<evidence type="ECO:0000313" key="1">
    <source>
        <dbReference type="EMBL" id="KAI4308538.1"/>
    </source>
</evidence>
<gene>
    <name evidence="1" type="ORF">L6164_031597</name>
</gene>
<accession>A0ACB9LFY9</accession>
<protein>
    <submittedName>
        <fullName evidence="1">Uncharacterized protein</fullName>
    </submittedName>
</protein>
<keyword evidence="2" id="KW-1185">Reference proteome</keyword>
<organism evidence="1 2">
    <name type="scientific">Bauhinia variegata</name>
    <name type="common">Purple orchid tree</name>
    <name type="synonym">Phanera variegata</name>
    <dbReference type="NCBI Taxonomy" id="167791"/>
    <lineage>
        <taxon>Eukaryota</taxon>
        <taxon>Viridiplantae</taxon>
        <taxon>Streptophyta</taxon>
        <taxon>Embryophyta</taxon>
        <taxon>Tracheophyta</taxon>
        <taxon>Spermatophyta</taxon>
        <taxon>Magnoliopsida</taxon>
        <taxon>eudicotyledons</taxon>
        <taxon>Gunneridae</taxon>
        <taxon>Pentapetalae</taxon>
        <taxon>rosids</taxon>
        <taxon>fabids</taxon>
        <taxon>Fabales</taxon>
        <taxon>Fabaceae</taxon>
        <taxon>Cercidoideae</taxon>
        <taxon>Cercideae</taxon>
        <taxon>Bauhiniinae</taxon>
        <taxon>Bauhinia</taxon>
    </lineage>
</organism>
<dbReference type="EMBL" id="CM039437">
    <property type="protein sequence ID" value="KAI4308538.1"/>
    <property type="molecule type" value="Genomic_DNA"/>
</dbReference>
<proteinExistence type="predicted"/>
<evidence type="ECO:0000313" key="2">
    <source>
        <dbReference type="Proteomes" id="UP000828941"/>
    </source>
</evidence>
<sequence>MASETEPTTSNVTGKEEPKKEWLEDMRGSLSMVATLIATITFQVALNPPGGVVQTSTGSNVTTIGCNGMNITTASNTSFPLNTTSVISNDTICTGEAVLAGYASSEQAYRWFLRGSTFSFVSSLSVALLLVSGIPLRHRFPIWLLSVTMSASLTSLAFTFVLGVILLSPNGIYNEEDHNFTIVMGTWIGLLVLVMLFNTTRFVVWLVKTFCGNESTANCGQSRN</sequence>
<dbReference type="Proteomes" id="UP000828941">
    <property type="component" value="Chromosome 12"/>
</dbReference>
<reference evidence="1 2" key="1">
    <citation type="journal article" date="2022" name="DNA Res.">
        <title>Chromosomal-level genome assembly of the orchid tree Bauhinia variegata (Leguminosae; Cercidoideae) supports the allotetraploid origin hypothesis of Bauhinia.</title>
        <authorList>
            <person name="Zhong Y."/>
            <person name="Chen Y."/>
            <person name="Zheng D."/>
            <person name="Pang J."/>
            <person name="Liu Y."/>
            <person name="Luo S."/>
            <person name="Meng S."/>
            <person name="Qian L."/>
            <person name="Wei D."/>
            <person name="Dai S."/>
            <person name="Zhou R."/>
        </authorList>
    </citation>
    <scope>NUCLEOTIDE SEQUENCE [LARGE SCALE GENOMIC DNA]</scope>
    <source>
        <strain evidence="1">BV-YZ2020</strain>
    </source>
</reference>
<comment type="caution">
    <text evidence="1">The sequence shown here is derived from an EMBL/GenBank/DDBJ whole genome shotgun (WGS) entry which is preliminary data.</text>
</comment>